<feature type="transmembrane region" description="Helical" evidence="1">
    <location>
        <begin position="274"/>
        <end position="294"/>
    </location>
</feature>
<feature type="transmembrane region" description="Helical" evidence="1">
    <location>
        <begin position="115"/>
        <end position="133"/>
    </location>
</feature>
<name>A0ABW8D9F5_9GAMM</name>
<reference evidence="2 3" key="1">
    <citation type="submission" date="2024-08" db="EMBL/GenBank/DDBJ databases">
        <title>Draft Genome Sequence of Legionella lytica strain DSB2004, Isolated From a Fire Sprinkler System.</title>
        <authorList>
            <person name="Everhart A.D."/>
            <person name="Kidane D.T."/>
            <person name="Farone A.L."/>
            <person name="Farone M.B."/>
        </authorList>
    </citation>
    <scope>NUCLEOTIDE SEQUENCE [LARGE SCALE GENOMIC DNA]</scope>
    <source>
        <strain evidence="2 3">DSB2004</strain>
    </source>
</reference>
<protein>
    <recommendedName>
        <fullName evidence="4">Transmembrane protein</fullName>
    </recommendedName>
</protein>
<feature type="transmembrane region" description="Helical" evidence="1">
    <location>
        <begin position="15"/>
        <end position="34"/>
    </location>
</feature>
<comment type="caution">
    <text evidence="2">The sequence shown here is derived from an EMBL/GenBank/DDBJ whole genome shotgun (WGS) entry which is preliminary data.</text>
</comment>
<evidence type="ECO:0000313" key="3">
    <source>
        <dbReference type="Proteomes" id="UP001615550"/>
    </source>
</evidence>
<feature type="transmembrane region" description="Helical" evidence="1">
    <location>
        <begin position="419"/>
        <end position="441"/>
    </location>
</feature>
<feature type="transmembrane region" description="Helical" evidence="1">
    <location>
        <begin position="243"/>
        <end position="262"/>
    </location>
</feature>
<feature type="transmembrane region" description="Helical" evidence="1">
    <location>
        <begin position="193"/>
        <end position="218"/>
    </location>
</feature>
<feature type="transmembrane region" description="Helical" evidence="1">
    <location>
        <begin position="326"/>
        <end position="343"/>
    </location>
</feature>
<keyword evidence="1" id="KW-1133">Transmembrane helix</keyword>
<keyword evidence="1" id="KW-0472">Membrane</keyword>
<feature type="transmembrane region" description="Helical" evidence="1">
    <location>
        <begin position="391"/>
        <end position="413"/>
    </location>
</feature>
<evidence type="ECO:0000256" key="1">
    <source>
        <dbReference type="SAM" id="Phobius"/>
    </source>
</evidence>
<gene>
    <name evidence="2" type="ORF">ACD661_12335</name>
</gene>
<keyword evidence="3" id="KW-1185">Reference proteome</keyword>
<keyword evidence="1" id="KW-0812">Transmembrane</keyword>
<proteinExistence type="predicted"/>
<feature type="transmembrane region" description="Helical" evidence="1">
    <location>
        <begin position="46"/>
        <end position="68"/>
    </location>
</feature>
<feature type="transmembrane region" description="Helical" evidence="1">
    <location>
        <begin position="163"/>
        <end position="181"/>
    </location>
</feature>
<dbReference type="Proteomes" id="UP001615550">
    <property type="component" value="Unassembled WGS sequence"/>
</dbReference>
<evidence type="ECO:0000313" key="2">
    <source>
        <dbReference type="EMBL" id="MFJ1269347.1"/>
    </source>
</evidence>
<evidence type="ECO:0008006" key="4">
    <source>
        <dbReference type="Google" id="ProtNLM"/>
    </source>
</evidence>
<accession>A0ABW8D9F5</accession>
<dbReference type="EMBL" id="JBGORX010000005">
    <property type="protein sequence ID" value="MFJ1269347.1"/>
    <property type="molecule type" value="Genomic_DNA"/>
</dbReference>
<feature type="transmembrane region" description="Helical" evidence="1">
    <location>
        <begin position="89"/>
        <end position="109"/>
    </location>
</feature>
<dbReference type="RefSeq" id="WP_400188170.1">
    <property type="nucleotide sequence ID" value="NZ_JBGORX010000005.1"/>
</dbReference>
<organism evidence="2 3">
    <name type="scientific">Legionella lytica</name>
    <dbReference type="NCBI Taxonomy" id="96232"/>
    <lineage>
        <taxon>Bacteria</taxon>
        <taxon>Pseudomonadati</taxon>
        <taxon>Pseudomonadota</taxon>
        <taxon>Gammaproteobacteria</taxon>
        <taxon>Legionellales</taxon>
        <taxon>Legionellaceae</taxon>
        <taxon>Legionella</taxon>
    </lineage>
</organism>
<sequence length="529" mass="57035">MGLVLKETANYQARYVELAKPMTGAIAIALYYVLEDIDGDPSMKLSMSNTIATFICWVLGEQLIHRICMHFDLYTKPNAKNPLYRNLKTLASLGSSLGIIFASLNHSLSNRKLSFSLHSMLMGSMIGLFAFIIHHYESNLEQDAESLDAQMGTEGWSKYAKTALVLGTSLGQFIGGLVSYLDDCDTLTSTSNITLYSAIAAVATFFAVMACVPLINYLTRNKEEDKARGILVSEDRSLFNNNYVRCGLTLGMALGTVLGGLLGPALLPGLSAEIAIALGASSLSIIAGLGLGFCGQTISSYFEKSWGVSSTTENSWSYAARSTANFFSYIGIVLAYAFCPGAALVHCVLLGSALGSLVGWFAGLLIICLARKIEPDEKAMSADTLPWTQRIAVGTGRGTIIGAVIGLTLGFMVGGPFTLVGWSVLLGAVGAIIGGIHDIVAEPVFYKSMDKAKQLIKRSASSLFFPPENKTHALEYSSTKSHSHQVPNRHTLFFENKPKFIISQSISTPLPQTKNIFDRCEIQPYGSQI</sequence>
<feature type="transmembrane region" description="Helical" evidence="1">
    <location>
        <begin position="349"/>
        <end position="370"/>
    </location>
</feature>